<evidence type="ECO:0000256" key="7">
    <source>
        <dbReference type="ARBA" id="ARBA00022989"/>
    </source>
</evidence>
<dbReference type="SUPFAM" id="SSF49785">
    <property type="entry name" value="Galactose-binding domain-like"/>
    <property type="match status" value="2"/>
</dbReference>
<dbReference type="InterPro" id="IPR048912">
    <property type="entry name" value="BetaGal1-like_ABD1"/>
</dbReference>
<protein>
    <recommendedName>
        <fullName evidence="12">Beta-galactosidase</fullName>
        <ecNumber evidence="12">3.2.1.23</ecNumber>
    </recommendedName>
</protein>
<evidence type="ECO:0000256" key="8">
    <source>
        <dbReference type="ARBA" id="ARBA00023136"/>
    </source>
</evidence>
<accession>A0A7R9LV59</accession>
<evidence type="ECO:0000256" key="3">
    <source>
        <dbReference type="ARBA" id="ARBA00009809"/>
    </source>
</evidence>
<evidence type="ECO:0000313" key="18">
    <source>
        <dbReference type="EMBL" id="CAD7648550.1"/>
    </source>
</evidence>
<comment type="subcellular location">
    <subcellularLocation>
        <location evidence="1">Membrane</location>
        <topology evidence="1">Multi-pass membrane protein</topology>
    </subcellularLocation>
</comment>
<gene>
    <name evidence="18" type="ORF">ONB1V03_LOCUS6813</name>
</gene>
<dbReference type="Pfam" id="PF21317">
    <property type="entry name" value="BetaGal_ABD_1"/>
    <property type="match status" value="2"/>
</dbReference>
<evidence type="ECO:0000256" key="11">
    <source>
        <dbReference type="PIRSR" id="PIRSR604254-1"/>
    </source>
</evidence>
<dbReference type="InterPro" id="IPR008979">
    <property type="entry name" value="Galactose-bd-like_sf"/>
</dbReference>
<dbReference type="EC" id="3.2.1.23" evidence="12"/>
<evidence type="ECO:0000259" key="16">
    <source>
        <dbReference type="Pfam" id="PF21317"/>
    </source>
</evidence>
<dbReference type="Proteomes" id="UP000728032">
    <property type="component" value="Unassembled WGS sequence"/>
</dbReference>
<feature type="domain" description="Beta-galactosidase galactose-binding" evidence="17">
    <location>
        <begin position="862"/>
        <end position="921"/>
    </location>
</feature>
<comment type="similarity">
    <text evidence="2">Belongs to the ADIPOR family.</text>
</comment>
<dbReference type="EMBL" id="CAJPVJ010003211">
    <property type="protein sequence ID" value="CAG2167305.1"/>
    <property type="molecule type" value="Genomic_DNA"/>
</dbReference>
<dbReference type="GO" id="GO:0046872">
    <property type="term" value="F:metal ion binding"/>
    <property type="evidence" value="ECO:0007669"/>
    <property type="project" value="UniProtKB-KW"/>
</dbReference>
<dbReference type="OrthoDB" id="1657402at2759"/>
<evidence type="ECO:0000313" key="19">
    <source>
        <dbReference type="Proteomes" id="UP000728032"/>
    </source>
</evidence>
<feature type="transmembrane region" description="Helical" evidence="14">
    <location>
        <begin position="199"/>
        <end position="219"/>
    </location>
</feature>
<keyword evidence="10 12" id="KW-0326">Glycosidase</keyword>
<evidence type="ECO:0000256" key="10">
    <source>
        <dbReference type="ARBA" id="ARBA00023295"/>
    </source>
</evidence>
<evidence type="ECO:0000256" key="1">
    <source>
        <dbReference type="ARBA" id="ARBA00004141"/>
    </source>
</evidence>
<keyword evidence="7 14" id="KW-1133">Transmembrane helix</keyword>
<dbReference type="GO" id="GO:0004565">
    <property type="term" value="F:beta-galactosidase activity"/>
    <property type="evidence" value="ECO:0007669"/>
    <property type="project" value="UniProtKB-EC"/>
</dbReference>
<feature type="domain" description="Glycoside hydrolase 35 catalytic" evidence="15">
    <location>
        <begin position="354"/>
        <end position="674"/>
    </location>
</feature>
<dbReference type="PRINTS" id="PR00742">
    <property type="entry name" value="GLHYDRLASE35"/>
</dbReference>
<keyword evidence="5" id="KW-0732">Signal</keyword>
<dbReference type="PROSITE" id="PS01182">
    <property type="entry name" value="GLYCOSYL_HYDROL_F35"/>
    <property type="match status" value="1"/>
</dbReference>
<evidence type="ECO:0000256" key="4">
    <source>
        <dbReference type="ARBA" id="ARBA00022692"/>
    </source>
</evidence>
<feature type="domain" description="Glycoside hydrolase 35 catalytic" evidence="15">
    <location>
        <begin position="1028"/>
        <end position="1203"/>
    </location>
</feature>
<feature type="binding site" evidence="11">
    <location>
        <position position="303"/>
    </location>
    <ligand>
        <name>Zn(2+)</name>
        <dbReference type="ChEBI" id="CHEBI:29105"/>
    </ligand>
</feature>
<feature type="domain" description="Glycoside hydrolase 35 catalytic" evidence="15">
    <location>
        <begin position="939"/>
        <end position="1026"/>
    </location>
</feature>
<reference evidence="18" key="1">
    <citation type="submission" date="2020-11" db="EMBL/GenBank/DDBJ databases">
        <authorList>
            <person name="Tran Van P."/>
        </authorList>
    </citation>
    <scope>NUCLEOTIDE SEQUENCE</scope>
</reference>
<dbReference type="InterPro" id="IPR048913">
    <property type="entry name" value="BetaGal_gal-bd"/>
</dbReference>
<dbReference type="Gene3D" id="3.20.20.80">
    <property type="entry name" value="Glycosidases"/>
    <property type="match status" value="3"/>
</dbReference>
<feature type="transmembrane region" description="Helical" evidence="14">
    <location>
        <begin position="231"/>
        <end position="250"/>
    </location>
</feature>
<dbReference type="Pfam" id="PF01301">
    <property type="entry name" value="Glyco_hydro_35"/>
    <property type="match status" value="3"/>
</dbReference>
<proteinExistence type="inferred from homology"/>
<evidence type="ECO:0000256" key="14">
    <source>
        <dbReference type="SAM" id="Phobius"/>
    </source>
</evidence>
<comment type="similarity">
    <text evidence="3 13">Belongs to the glycosyl hydrolase 35 family.</text>
</comment>
<organism evidence="18">
    <name type="scientific">Oppiella nova</name>
    <dbReference type="NCBI Taxonomy" id="334625"/>
    <lineage>
        <taxon>Eukaryota</taxon>
        <taxon>Metazoa</taxon>
        <taxon>Ecdysozoa</taxon>
        <taxon>Arthropoda</taxon>
        <taxon>Chelicerata</taxon>
        <taxon>Arachnida</taxon>
        <taxon>Acari</taxon>
        <taxon>Acariformes</taxon>
        <taxon>Sarcoptiformes</taxon>
        <taxon>Oribatida</taxon>
        <taxon>Brachypylina</taxon>
        <taxon>Oppioidea</taxon>
        <taxon>Oppiidae</taxon>
        <taxon>Oppiella</taxon>
    </lineage>
</organism>
<evidence type="ECO:0000256" key="6">
    <source>
        <dbReference type="ARBA" id="ARBA00022801"/>
    </source>
</evidence>
<dbReference type="SUPFAM" id="SSF51445">
    <property type="entry name" value="(Trans)glycosidases"/>
    <property type="match status" value="2"/>
</dbReference>
<dbReference type="InterPro" id="IPR001944">
    <property type="entry name" value="Glycoside_Hdrlase_35"/>
</dbReference>
<dbReference type="InterPro" id="IPR017853">
    <property type="entry name" value="GH"/>
</dbReference>
<evidence type="ECO:0000256" key="5">
    <source>
        <dbReference type="ARBA" id="ARBA00022729"/>
    </source>
</evidence>
<dbReference type="FunFam" id="3.20.20.80:FF:000017">
    <property type="entry name" value="Beta-galactosidase"/>
    <property type="match status" value="1"/>
</dbReference>
<keyword evidence="11" id="KW-0862">Zinc</keyword>
<keyword evidence="19" id="KW-1185">Reference proteome</keyword>
<evidence type="ECO:0000256" key="12">
    <source>
        <dbReference type="RuleBase" id="RU000675"/>
    </source>
</evidence>
<dbReference type="Pfam" id="PF03006">
    <property type="entry name" value="HlyIII"/>
    <property type="match status" value="1"/>
</dbReference>
<feature type="transmembrane region" description="Helical" evidence="14">
    <location>
        <begin position="134"/>
        <end position="154"/>
    </location>
</feature>
<evidence type="ECO:0000259" key="15">
    <source>
        <dbReference type="Pfam" id="PF01301"/>
    </source>
</evidence>
<dbReference type="PANTHER" id="PTHR23421">
    <property type="entry name" value="BETA-GALACTOSIDASE RELATED"/>
    <property type="match status" value="1"/>
</dbReference>
<feature type="domain" description="Beta-galactosidase 1-like first all-beta" evidence="16">
    <location>
        <begin position="1247"/>
        <end position="1355"/>
    </location>
</feature>
<keyword evidence="9" id="KW-0325">Glycoprotein</keyword>
<keyword evidence="6 12" id="KW-0378">Hydrolase</keyword>
<keyword evidence="11" id="KW-0479">Metal-binding</keyword>
<keyword evidence="8 14" id="KW-0472">Membrane</keyword>
<dbReference type="InterPro" id="IPR019801">
    <property type="entry name" value="Glyco_hydro_35_CS"/>
</dbReference>
<feature type="domain" description="Beta-galactosidase galactose-binding" evidence="17">
    <location>
        <begin position="1391"/>
        <end position="1450"/>
    </location>
</feature>
<dbReference type="GO" id="GO:0016020">
    <property type="term" value="C:membrane"/>
    <property type="evidence" value="ECO:0007669"/>
    <property type="project" value="UniProtKB-SubCell"/>
</dbReference>
<dbReference type="EMBL" id="OC918036">
    <property type="protein sequence ID" value="CAD7648550.1"/>
    <property type="molecule type" value="Genomic_DNA"/>
</dbReference>
<evidence type="ECO:0000256" key="2">
    <source>
        <dbReference type="ARBA" id="ARBA00007018"/>
    </source>
</evidence>
<evidence type="ECO:0000256" key="13">
    <source>
        <dbReference type="RuleBase" id="RU003679"/>
    </source>
</evidence>
<name>A0A7R9LV59_9ACAR</name>
<evidence type="ECO:0000259" key="17">
    <source>
        <dbReference type="Pfam" id="PF21467"/>
    </source>
</evidence>
<keyword evidence="4 14" id="KW-0812">Transmembrane</keyword>
<dbReference type="Gene3D" id="2.60.120.260">
    <property type="entry name" value="Galactose-binding domain-like"/>
    <property type="match status" value="4"/>
</dbReference>
<feature type="transmembrane region" description="Helical" evidence="14">
    <location>
        <begin position="262"/>
        <end position="284"/>
    </location>
</feature>
<comment type="catalytic activity">
    <reaction evidence="12">
        <text>Hydrolysis of terminal non-reducing beta-D-galactose residues in beta-D-galactosides.</text>
        <dbReference type="EC" id="3.2.1.23"/>
    </reaction>
</comment>
<dbReference type="Pfam" id="PF21467">
    <property type="entry name" value="BetaGal_gal-bd"/>
    <property type="match status" value="2"/>
</dbReference>
<feature type="transmembrane region" description="Helical" evidence="14">
    <location>
        <begin position="166"/>
        <end position="187"/>
    </location>
</feature>
<feature type="transmembrane region" description="Helical" evidence="14">
    <location>
        <begin position="103"/>
        <end position="122"/>
    </location>
</feature>
<dbReference type="InterPro" id="IPR031330">
    <property type="entry name" value="Gly_Hdrlase_35_cat"/>
</dbReference>
<sequence length="1495" mass="168961">MSEIRERKPSVSGGMVGPGGSSLMCRAAEHSENIAKKLLEEAENVEIVMRKVLNNAWNVCHFTELPQWLKDNDYLVMGHRPPLSSFKACFWSIFRLHTETGNIWTHGVGCLLFLGLAIHVYGYQYSDIPFMDKIVFGCFFAGAIICLGLSTCYHTLSCHSHAVGRLFSKLDYCGIALLITGSFVPWLYYGFYCSLMPKIFYLCLTIFLGFSSVIVSLWDKFSEPHFRPLRAGVFMSFGLSGVIPGVHWLISHGLTSWIESSIRASFTSLIVMGVLYILGGVLYASRIPERFFPGKCDYWFHSHQLFHILVICAAVVHYHGITCMADYRLNSPHAVCPNTCESVREFKVDPENNQFLKDGQPFRYVSGTLHYFKVPSVLWLDRMTKYKAAGLNAIQTYIEWNFHEPEEGVFDFEGDRDLIKYLQTANDLGLLVILRTGPFIDAERDLGGLPYWLLSNNRDMKLRTSDPSYVKAVEKWFSLLLPKLVPMLYKNGGPVIMVQIENEYGSYYACDYGYTSHLRDLHIHYFGKDIQLFTTDGNGDSYLKCGKIDNVFATVDFGPDADPVKSFIAQRAHQEFGPYVNSEYYTGWIDHWERPHSTATSLQVCKTLDAMLALNASVNLYPLHGGTSFGFDSGANIDNNLYDPCITSYDFNAPLTEDGDPTQKYFDVRNVIGKYLSLPNVTLPVPSPKMETKPIVMKPILNIYDIISSLTRIESVYPMSFEELRIKSGFILYSTNITFKPSDPAVLSIDGLKDRAQVFVDQKYVGTLSRTQSITKIGLDIELGSQLDLLVENQGRLAYGNTINELKGITSNVTIGPVVVKDWGHYLVFKNWTKSMAIIEHYSDVIPTLPTPAKESSFDRIPSFYTSDFVLPDTKGYPFDTFLRLDGWRKGIAFLNGFNLGRYWTVGPQLTLYSPKHLFNAYPKPNKLIVFELERSSNNGQPFRYVSGSIHYFRVPAVLWADRLMKAKQAGLNAIQTYIEWNSHEPEEGFYNFEGDYDLIQFLKTANDLGLLVILRTGPFIDAERDFIENEYGSYKACDYGYTSHLRDLHHKLLGHDMTLFTTDGDGDGYLKCGKIDNVFATVDFGPGSDPIDAFHTQHVHQEFGPSVNSEYYTGWLDHWETPHQTVNTTAVTETLDAILAQNASVNLYMFHGGTSYGFSAGTSTQDMGSIIPCPTSYDYDAPLNEAGDPTPKYFAIRKIIAKYLPLDNGTLPVPSPKMESKPIAMTPVLNLYDVISIQTAIESLFPLTFEELRVREGFILYSTNITFIPSDPAVLTVKGLKDRAQVFVNKKYAGTLSRTQNLYEMGLDIELGSQLDLLVENQGRLCYGNSINELKGITSNVTIGPDIIENWSHYLVFKNWTESITHIQEYSNIVSSLPIPPTKSSFDRIPSFYTSDFVLPDTKGYPFDTFLRLDGWRKGLAFLNGFNLGRYWTVGPQLTLYSPKHLFNAYPKPNKLIVFELERSSDTRTVQFVTQSVLNATTPYTNISFETDFV</sequence>
<feature type="binding site" evidence="11">
    <location>
        <position position="154"/>
    </location>
    <ligand>
        <name>Zn(2+)</name>
        <dbReference type="ChEBI" id="CHEBI:29105"/>
    </ligand>
</feature>
<dbReference type="InterPro" id="IPR004254">
    <property type="entry name" value="AdipoR/HlyIII-related"/>
</dbReference>
<evidence type="ECO:0000256" key="9">
    <source>
        <dbReference type="ARBA" id="ARBA00023180"/>
    </source>
</evidence>
<dbReference type="GO" id="GO:0005975">
    <property type="term" value="P:carbohydrate metabolic process"/>
    <property type="evidence" value="ECO:0007669"/>
    <property type="project" value="InterPro"/>
</dbReference>
<feature type="binding site" evidence="11">
    <location>
        <position position="307"/>
    </location>
    <ligand>
        <name>Zn(2+)</name>
        <dbReference type="ChEBI" id="CHEBI:29105"/>
    </ligand>
</feature>
<feature type="domain" description="Beta-galactosidase 1-like first all-beta" evidence="16">
    <location>
        <begin position="718"/>
        <end position="826"/>
    </location>
</feature>